<keyword evidence="4" id="KW-1185">Reference proteome</keyword>
<evidence type="ECO:0000256" key="1">
    <source>
        <dbReference type="SAM" id="MobiDB-lite"/>
    </source>
</evidence>
<dbReference type="eggNOG" id="ENOG502SUMD">
    <property type="taxonomic scope" value="Eukaryota"/>
</dbReference>
<evidence type="ECO:0000313" key="3">
    <source>
        <dbReference type="EMBL" id="EPS38985.1"/>
    </source>
</evidence>
<proteinExistence type="predicted"/>
<feature type="region of interest" description="Disordered" evidence="1">
    <location>
        <begin position="206"/>
        <end position="230"/>
    </location>
</feature>
<dbReference type="Proteomes" id="UP000015100">
    <property type="component" value="Unassembled WGS sequence"/>
</dbReference>
<dbReference type="AlphaFoldDB" id="S8A7K9"/>
<gene>
    <name evidence="3" type="ORF">H072_7242</name>
</gene>
<evidence type="ECO:0000256" key="2">
    <source>
        <dbReference type="SAM" id="Phobius"/>
    </source>
</evidence>
<dbReference type="OrthoDB" id="4770059at2759"/>
<name>S8A7K9_DACHA</name>
<keyword evidence="2" id="KW-1133">Transmembrane helix</keyword>
<evidence type="ECO:0000313" key="4">
    <source>
        <dbReference type="Proteomes" id="UP000015100"/>
    </source>
</evidence>
<protein>
    <submittedName>
        <fullName evidence="3">Uncharacterized protein</fullName>
    </submittedName>
</protein>
<reference evidence="3 4" key="1">
    <citation type="journal article" date="2013" name="PLoS Genet.">
        <title>Genomic mechanisms accounting for the adaptation to parasitism in nematode-trapping fungi.</title>
        <authorList>
            <person name="Meerupati T."/>
            <person name="Andersson K.M."/>
            <person name="Friman E."/>
            <person name="Kumar D."/>
            <person name="Tunlid A."/>
            <person name="Ahren D."/>
        </authorList>
    </citation>
    <scope>NUCLEOTIDE SEQUENCE [LARGE SCALE GENOMIC DNA]</scope>
    <source>
        <strain evidence="3 4">CBS 200.50</strain>
    </source>
</reference>
<dbReference type="EMBL" id="AQGS01000512">
    <property type="protein sequence ID" value="EPS38985.1"/>
    <property type="molecule type" value="Genomic_DNA"/>
</dbReference>
<comment type="caution">
    <text evidence="3">The sequence shown here is derived from an EMBL/GenBank/DDBJ whole genome shotgun (WGS) entry which is preliminary data.</text>
</comment>
<keyword evidence="2" id="KW-0472">Membrane</keyword>
<accession>S8A7K9</accession>
<organism evidence="3 4">
    <name type="scientific">Dactylellina haptotyla (strain CBS 200.50)</name>
    <name type="common">Nematode-trapping fungus</name>
    <name type="synonym">Monacrosporium haptotylum</name>
    <dbReference type="NCBI Taxonomy" id="1284197"/>
    <lineage>
        <taxon>Eukaryota</taxon>
        <taxon>Fungi</taxon>
        <taxon>Dikarya</taxon>
        <taxon>Ascomycota</taxon>
        <taxon>Pezizomycotina</taxon>
        <taxon>Orbiliomycetes</taxon>
        <taxon>Orbiliales</taxon>
        <taxon>Orbiliaceae</taxon>
        <taxon>Dactylellina</taxon>
    </lineage>
</organism>
<reference evidence="4" key="2">
    <citation type="submission" date="2013-04" db="EMBL/GenBank/DDBJ databases">
        <title>Genomic mechanisms accounting for the adaptation to parasitism in nematode-trapping fungi.</title>
        <authorList>
            <person name="Ahren D.G."/>
        </authorList>
    </citation>
    <scope>NUCLEOTIDE SEQUENCE [LARGE SCALE GENOMIC DNA]</scope>
    <source>
        <strain evidence="4">CBS 200.50</strain>
    </source>
</reference>
<sequence>MTTVTLGTGFTRSWGSSLRLAVPLTTIWTPPAGCDRIVTFQSRGANDGCAPPQYEQIWYNNGYYSPGICPSGYTVGCTAQGQTVNFETINAEETAALCVPSLISITRVPAFQIRWQSSDLSIFETPPIAGSEVTTVTIAPVAITVTAPPRTSTVTIRQTILVSTDEPPLSTGGIVGIAVGVGVIAILGSIAATFLLIRKMGRRNTKTATQTQALPESYGGIRTHDKDGDT</sequence>
<keyword evidence="2" id="KW-0812">Transmembrane</keyword>
<dbReference type="STRING" id="1284197.S8A7K9"/>
<feature type="transmembrane region" description="Helical" evidence="2">
    <location>
        <begin position="173"/>
        <end position="197"/>
    </location>
</feature>
<dbReference type="HOGENOM" id="CLU_1204724_0_0_1"/>